<dbReference type="PANTHER" id="PTHR11743">
    <property type="entry name" value="VOLTAGE-DEPENDENT ANION-SELECTIVE CHANNEL"/>
    <property type="match status" value="1"/>
</dbReference>
<dbReference type="EMBL" id="HBEC01001965">
    <property type="protein sequence ID" value="CAD8280901.1"/>
    <property type="molecule type" value="Transcribed_RNA"/>
</dbReference>
<proteinExistence type="inferred from homology"/>
<evidence type="ECO:0000313" key="2">
    <source>
        <dbReference type="EMBL" id="CAD8280901.1"/>
    </source>
</evidence>
<dbReference type="InterPro" id="IPR001925">
    <property type="entry name" value="Porin_Euk"/>
</dbReference>
<protein>
    <recommendedName>
        <fullName evidence="3">Voltage-dependent anion-selective channel protein</fullName>
    </recommendedName>
</protein>
<dbReference type="AlphaFoldDB" id="A0A7R9V2N3"/>
<dbReference type="GO" id="GO:0008308">
    <property type="term" value="F:voltage-gated monoatomic anion channel activity"/>
    <property type="evidence" value="ECO:0007669"/>
    <property type="project" value="InterPro"/>
</dbReference>
<dbReference type="Gene3D" id="2.40.160.10">
    <property type="entry name" value="Porin"/>
    <property type="match status" value="1"/>
</dbReference>
<name>A0A7R9V2N3_9CHLO</name>
<evidence type="ECO:0000256" key="1">
    <source>
        <dbReference type="ARBA" id="ARBA00009624"/>
    </source>
</evidence>
<dbReference type="CDD" id="cd07306">
    <property type="entry name" value="Porin3_VDAC"/>
    <property type="match status" value="1"/>
</dbReference>
<dbReference type="PANTHER" id="PTHR11743:SF70">
    <property type="entry name" value="GH26960P-RELATED"/>
    <property type="match status" value="1"/>
</dbReference>
<sequence length="291" mass="30182">MPQYADIGKSSRDLLSGTPKSGAFNFNPKLTFSSTTSTGVSFAVTAIANTEKNVDGTLKVSYGNKCYSTDATIAPGGKTSVNATLANALDKAGVPGVKLGLSAALPDVAGTAKMNMEYNPCKEFGMKKSFTLSSAPLLDVSCGGLYMGVTSGAELSYDAAKGAVTKSNLAVGYSADDFQVSAHYIGMEANKKTNSLDALLKLAFVHKINPTKTVGAEVTRNLSNSGISFTLGYSEKLMCGALAKLKLDNTGLLSMMYETSLTTGETLAGALQMQATDLSQPPKVGLSIDLS</sequence>
<comment type="similarity">
    <text evidence="1">Belongs to the eukaryotic mitochondrial porin (TC 1.B.8.1) family.</text>
</comment>
<dbReference type="Pfam" id="PF01459">
    <property type="entry name" value="Porin_3"/>
    <property type="match status" value="1"/>
</dbReference>
<dbReference type="InterPro" id="IPR023614">
    <property type="entry name" value="Porin_dom_sf"/>
</dbReference>
<reference evidence="2" key="1">
    <citation type="submission" date="2021-01" db="EMBL/GenBank/DDBJ databases">
        <authorList>
            <person name="Corre E."/>
            <person name="Pelletier E."/>
            <person name="Niang G."/>
            <person name="Scheremetjew M."/>
            <person name="Finn R."/>
            <person name="Kale V."/>
            <person name="Holt S."/>
            <person name="Cochrane G."/>
            <person name="Meng A."/>
            <person name="Brown T."/>
            <person name="Cohen L."/>
        </authorList>
    </citation>
    <scope>NUCLEOTIDE SEQUENCE</scope>
    <source>
        <strain evidence="2">CCMP219</strain>
    </source>
</reference>
<dbReference type="InterPro" id="IPR027246">
    <property type="entry name" value="Porin_Euk/Tom40"/>
</dbReference>
<evidence type="ECO:0008006" key="3">
    <source>
        <dbReference type="Google" id="ProtNLM"/>
    </source>
</evidence>
<accession>A0A7R9V2N3</accession>
<gene>
    <name evidence="2" type="ORF">CEUR00632_LOCUS936</name>
</gene>
<organism evidence="2">
    <name type="scientific">Chlamydomonas euryale</name>
    <dbReference type="NCBI Taxonomy" id="1486919"/>
    <lineage>
        <taxon>Eukaryota</taxon>
        <taxon>Viridiplantae</taxon>
        <taxon>Chlorophyta</taxon>
        <taxon>core chlorophytes</taxon>
        <taxon>Chlorophyceae</taxon>
        <taxon>CS clade</taxon>
        <taxon>Chlamydomonadales</taxon>
        <taxon>Chlamydomonadaceae</taxon>
        <taxon>Chlamydomonas</taxon>
    </lineage>
</organism>
<dbReference type="GO" id="GO:0005741">
    <property type="term" value="C:mitochondrial outer membrane"/>
    <property type="evidence" value="ECO:0007669"/>
    <property type="project" value="InterPro"/>
</dbReference>